<dbReference type="InterPro" id="IPR011990">
    <property type="entry name" value="TPR-like_helical_dom_sf"/>
</dbReference>
<dbReference type="PROSITE" id="PS51375">
    <property type="entry name" value="PPR"/>
    <property type="match status" value="1"/>
</dbReference>
<dbReference type="EMBL" id="CAXAMN010028683">
    <property type="protein sequence ID" value="CAK9117384.1"/>
    <property type="molecule type" value="Genomic_DNA"/>
</dbReference>
<keyword evidence="1" id="KW-0677">Repeat</keyword>
<organism evidence="3 4">
    <name type="scientific">Durusdinium trenchii</name>
    <dbReference type="NCBI Taxonomy" id="1381693"/>
    <lineage>
        <taxon>Eukaryota</taxon>
        <taxon>Sar</taxon>
        <taxon>Alveolata</taxon>
        <taxon>Dinophyceae</taxon>
        <taxon>Suessiales</taxon>
        <taxon>Symbiodiniaceae</taxon>
        <taxon>Durusdinium</taxon>
    </lineage>
</organism>
<comment type="caution">
    <text evidence="3">The sequence shown here is derived from an EMBL/GenBank/DDBJ whole genome shotgun (WGS) entry which is preliminary data.</text>
</comment>
<keyword evidence="4" id="KW-1185">Reference proteome</keyword>
<protein>
    <recommendedName>
        <fullName evidence="5">Pentatricopeptide repeat-containing protein, chloroplastic</fullName>
    </recommendedName>
</protein>
<name>A0ABP0SY60_9DINO</name>
<dbReference type="PANTHER" id="PTHR47447">
    <property type="entry name" value="OS03G0856100 PROTEIN"/>
    <property type="match status" value="1"/>
</dbReference>
<evidence type="ECO:0008006" key="5">
    <source>
        <dbReference type="Google" id="ProtNLM"/>
    </source>
</evidence>
<dbReference type="PANTHER" id="PTHR47447:SF23">
    <property type="entry name" value="PENTACOTRIPEPTIDE-REPEAT REGION OF PRORP DOMAIN-CONTAINING PROTEIN"/>
    <property type="match status" value="1"/>
</dbReference>
<dbReference type="InterPro" id="IPR002885">
    <property type="entry name" value="PPR_rpt"/>
</dbReference>
<dbReference type="Gene3D" id="1.25.40.10">
    <property type="entry name" value="Tetratricopeptide repeat domain"/>
    <property type="match status" value="2"/>
</dbReference>
<gene>
    <name evidence="3" type="ORF">CCMP2556_LOCUS54721</name>
</gene>
<evidence type="ECO:0000256" key="2">
    <source>
        <dbReference type="PROSITE-ProRule" id="PRU00708"/>
    </source>
</evidence>
<accession>A0ABP0SY60</accession>
<evidence type="ECO:0000313" key="3">
    <source>
        <dbReference type="EMBL" id="CAK9117384.1"/>
    </source>
</evidence>
<evidence type="ECO:0000256" key="1">
    <source>
        <dbReference type="ARBA" id="ARBA00022737"/>
    </source>
</evidence>
<reference evidence="3 4" key="1">
    <citation type="submission" date="2024-02" db="EMBL/GenBank/DDBJ databases">
        <authorList>
            <person name="Chen Y."/>
            <person name="Shah S."/>
            <person name="Dougan E. K."/>
            <person name="Thang M."/>
            <person name="Chan C."/>
        </authorList>
    </citation>
    <scope>NUCLEOTIDE SEQUENCE [LARGE SCALE GENOMIC DNA]</scope>
</reference>
<evidence type="ECO:0000313" key="4">
    <source>
        <dbReference type="Proteomes" id="UP001642484"/>
    </source>
</evidence>
<proteinExistence type="predicted"/>
<feature type="repeat" description="PPR" evidence="2">
    <location>
        <begin position="193"/>
        <end position="227"/>
    </location>
</feature>
<dbReference type="Proteomes" id="UP001642484">
    <property type="component" value="Unassembled WGS sequence"/>
</dbReference>
<sequence>MLPSPGLFGRCRKRRKLAARSPIRGPCGALKEAQELTVRLSRLARKNDWRRAADAVTQASGLSDARGETAKMTALAAAGRWFAAWHHLQRLFLVPTLRVDVVMLNVVLSAGATSSPWQMKRQALQTLREKGVDPDARSVLRLMGGPWLQARSLLRQLGQQVEMNLIVMNAALAAGAQELKDLQSWRLERLEPDVISFNTCADLAIKAGRWPEAQQMLQDLKDEDLQPNVVSMNLKLAASSWPKALHLQGTSGVQLDLVSFSSTLAACERKSHWIAAVEVLEVKRQRSTLADAVCFNSAVSACCKGETCRWSHGLQIFAEHIYGQSDEEIAGTALLAACQRQEEWPWCLQLLEFLERKRGRADRAAYTATLLACAKALQMATSTWLLDAVESEPNMVVVNVQVQLHQATGRWTAALELFASLSPRRLAPDAATLLATLAATARGGAGRAWRRAAELLRGARSRGLKPDVAVCSAFLAASETNCAWSCVLSEALHEAQRTPDQTGSEDYKQIYTQALERIVAIDQDPQHFIHDKPGPSQVPIASPQPEWPTRATFAGRTKTGSVWEERRATFYKSIPASHWKDGEKRKLWRLCTAESKFIQQEVQSADPQIQPVVNREGDAGGLSVGKQPALLREKLGDLKKKKAETQKAIREVAKQEKVALKHRSSKAFYLKLLKER</sequence>